<evidence type="ECO:0000259" key="13">
    <source>
        <dbReference type="PROSITE" id="PS50011"/>
    </source>
</evidence>
<feature type="transmembrane region" description="Helical" evidence="11">
    <location>
        <begin position="161"/>
        <end position="181"/>
    </location>
</feature>
<keyword evidence="3 12" id="KW-0732">Signal</keyword>
<keyword evidence="5" id="KW-0418">Kinase</keyword>
<dbReference type="PANTHER" id="PTHR27005">
    <property type="entry name" value="WALL-ASSOCIATED RECEPTOR KINASE-LIKE 21"/>
    <property type="match status" value="1"/>
</dbReference>
<dbReference type="PROSITE" id="PS50011">
    <property type="entry name" value="PROTEIN_KINASE_DOM"/>
    <property type="match status" value="1"/>
</dbReference>
<evidence type="ECO:0000256" key="12">
    <source>
        <dbReference type="SAM" id="SignalP"/>
    </source>
</evidence>
<keyword evidence="15" id="KW-1185">Reference proteome</keyword>
<dbReference type="InterPro" id="IPR008271">
    <property type="entry name" value="Ser/Thr_kinase_AS"/>
</dbReference>
<comment type="caution">
    <text evidence="14">The sequence shown here is derived from an EMBL/GenBank/DDBJ whole genome shotgun (WGS) entry which is preliminary data.</text>
</comment>
<dbReference type="PROSITE" id="PS00108">
    <property type="entry name" value="PROTEIN_KINASE_ST"/>
    <property type="match status" value="1"/>
</dbReference>
<reference evidence="14" key="1">
    <citation type="submission" date="2020-07" db="EMBL/GenBank/DDBJ databases">
        <title>Genome sequence and genetic diversity analysis of an under-domesticated orphan crop, white fonio (Digitaria exilis).</title>
        <authorList>
            <person name="Bennetzen J.L."/>
            <person name="Chen S."/>
            <person name="Ma X."/>
            <person name="Wang X."/>
            <person name="Yssel A.E.J."/>
            <person name="Chaluvadi S.R."/>
            <person name="Johnson M."/>
            <person name="Gangashetty P."/>
            <person name="Hamidou F."/>
            <person name="Sanogo M.D."/>
            <person name="Zwaenepoel A."/>
            <person name="Wallace J."/>
            <person name="Van De Peer Y."/>
            <person name="Van Deynze A."/>
        </authorList>
    </citation>
    <scope>NUCLEOTIDE SEQUENCE</scope>
    <source>
        <tissue evidence="14">Leaves</tissue>
    </source>
</reference>
<feature type="binding site" evidence="9">
    <location>
        <position position="260"/>
    </location>
    <ligand>
        <name>ATP</name>
        <dbReference type="ChEBI" id="CHEBI:30616"/>
    </ligand>
</feature>
<sequence>MKEASLLLVLISISATAISAASSGLSIALPECPDKCGNVSIPYPFGIGADCAATGYNRYFTVTCNDTFQPPRPMIGDPPTTAEVIDISLEHGEMRLYGPVSYNCFTSNTTMSDNYTAGYGLEGTPFIPSPTRNRFTVIGCNTLGIIGGYMHSNPGFRAERVVIGLSVSAVVVMSLTCLLVMKIQKRKHRKEKDEYFQQNGGLKLYDAMRSRKVDTIHILTEKEIKKATENYKDDRVLGYGGHGMVYRGTLDDGKEVAIKKSKVIDDDCKEEFVNEIIILSQINHRNIVRLLGCCLEVDVPMLVYEFIPNGTLFEFLHGNDHRSPIPLDLRMKIATQSAEALAYIHSSTSRTILHGDVKSLNILLDNEHNAKVSDFGASTLKSMDKNDFIMFIQGTLGYLDPETFNKLRDMLDSEIIDEGIMVVLEKIAELAMHCLNPRGDERPTMKEVAERLQMLRRLQIQLATKTNPIRADYSYGSPSTHVAPEEARYQGMDADLAR</sequence>
<evidence type="ECO:0000256" key="2">
    <source>
        <dbReference type="ARBA" id="ARBA00022679"/>
    </source>
</evidence>
<evidence type="ECO:0000256" key="8">
    <source>
        <dbReference type="ARBA" id="ARBA00023180"/>
    </source>
</evidence>
<dbReference type="Pfam" id="PF00069">
    <property type="entry name" value="Pkinase"/>
    <property type="match status" value="1"/>
</dbReference>
<dbReference type="SMART" id="SM00220">
    <property type="entry name" value="S_TKc"/>
    <property type="match status" value="1"/>
</dbReference>
<dbReference type="GO" id="GO:0005524">
    <property type="term" value="F:ATP binding"/>
    <property type="evidence" value="ECO:0007669"/>
    <property type="project" value="UniProtKB-UniRule"/>
</dbReference>
<dbReference type="InterPro" id="IPR017441">
    <property type="entry name" value="Protein_kinase_ATP_BS"/>
</dbReference>
<evidence type="ECO:0000256" key="4">
    <source>
        <dbReference type="ARBA" id="ARBA00022741"/>
    </source>
</evidence>
<dbReference type="SUPFAM" id="SSF56112">
    <property type="entry name" value="Protein kinase-like (PK-like)"/>
    <property type="match status" value="1"/>
</dbReference>
<proteinExistence type="inferred from homology"/>
<keyword evidence="8" id="KW-0325">Glycoprotein</keyword>
<feature type="domain" description="Protein kinase" evidence="13">
    <location>
        <begin position="231"/>
        <end position="498"/>
    </location>
</feature>
<dbReference type="GO" id="GO:0004674">
    <property type="term" value="F:protein serine/threonine kinase activity"/>
    <property type="evidence" value="ECO:0007669"/>
    <property type="project" value="UniProtKB-KW"/>
</dbReference>
<keyword evidence="11" id="KW-0812">Transmembrane</keyword>
<dbReference type="Gene3D" id="1.10.510.10">
    <property type="entry name" value="Transferase(Phosphotransferase) domain 1"/>
    <property type="match status" value="2"/>
</dbReference>
<dbReference type="PROSITE" id="PS00107">
    <property type="entry name" value="PROTEIN_KINASE_ATP"/>
    <property type="match status" value="1"/>
</dbReference>
<keyword evidence="10" id="KW-0723">Serine/threonine-protein kinase</keyword>
<name>A0A835FKU9_9POAL</name>
<dbReference type="Proteomes" id="UP000636709">
    <property type="component" value="Unassembled WGS sequence"/>
</dbReference>
<dbReference type="EMBL" id="JACEFO010000592">
    <property type="protein sequence ID" value="KAF8762924.1"/>
    <property type="molecule type" value="Genomic_DNA"/>
</dbReference>
<dbReference type="Pfam" id="PF13947">
    <property type="entry name" value="GUB_WAK_bind"/>
    <property type="match status" value="1"/>
</dbReference>
<organism evidence="14 15">
    <name type="scientific">Digitaria exilis</name>
    <dbReference type="NCBI Taxonomy" id="1010633"/>
    <lineage>
        <taxon>Eukaryota</taxon>
        <taxon>Viridiplantae</taxon>
        <taxon>Streptophyta</taxon>
        <taxon>Embryophyta</taxon>
        <taxon>Tracheophyta</taxon>
        <taxon>Spermatophyta</taxon>
        <taxon>Magnoliopsida</taxon>
        <taxon>Liliopsida</taxon>
        <taxon>Poales</taxon>
        <taxon>Poaceae</taxon>
        <taxon>PACMAD clade</taxon>
        <taxon>Panicoideae</taxon>
        <taxon>Panicodae</taxon>
        <taxon>Paniceae</taxon>
        <taxon>Anthephorinae</taxon>
        <taxon>Digitaria</taxon>
    </lineage>
</organism>
<gene>
    <name evidence="14" type="ORF">HU200_008770</name>
</gene>
<evidence type="ECO:0000256" key="3">
    <source>
        <dbReference type="ARBA" id="ARBA00022729"/>
    </source>
</evidence>
<dbReference type="GO" id="GO:0005886">
    <property type="term" value="C:plasma membrane"/>
    <property type="evidence" value="ECO:0007669"/>
    <property type="project" value="TreeGrafter"/>
</dbReference>
<comment type="subcellular location">
    <subcellularLocation>
        <location evidence="1">Membrane</location>
        <topology evidence="1">Single-pass type I membrane protein</topology>
    </subcellularLocation>
</comment>
<dbReference type="InterPro" id="IPR045274">
    <property type="entry name" value="WAK-like"/>
</dbReference>
<evidence type="ECO:0000256" key="10">
    <source>
        <dbReference type="RuleBase" id="RU000304"/>
    </source>
</evidence>
<keyword evidence="4 9" id="KW-0547">Nucleotide-binding</keyword>
<evidence type="ECO:0000256" key="11">
    <source>
        <dbReference type="SAM" id="Phobius"/>
    </source>
</evidence>
<keyword evidence="11" id="KW-0472">Membrane</keyword>
<keyword evidence="7" id="KW-1015">Disulfide bond</keyword>
<accession>A0A835FKU9</accession>
<evidence type="ECO:0000256" key="9">
    <source>
        <dbReference type="PROSITE-ProRule" id="PRU10141"/>
    </source>
</evidence>
<evidence type="ECO:0000256" key="1">
    <source>
        <dbReference type="ARBA" id="ARBA00004479"/>
    </source>
</evidence>
<dbReference type="Gene3D" id="3.30.200.20">
    <property type="entry name" value="Phosphorylase Kinase, domain 1"/>
    <property type="match status" value="1"/>
</dbReference>
<keyword evidence="2" id="KW-0808">Transferase</keyword>
<dbReference type="InterPro" id="IPR025287">
    <property type="entry name" value="WAK_GUB"/>
</dbReference>
<dbReference type="GO" id="GO:0030247">
    <property type="term" value="F:polysaccharide binding"/>
    <property type="evidence" value="ECO:0007669"/>
    <property type="project" value="InterPro"/>
</dbReference>
<dbReference type="AlphaFoldDB" id="A0A835FKU9"/>
<keyword evidence="11" id="KW-1133">Transmembrane helix</keyword>
<keyword evidence="6 9" id="KW-0067">ATP-binding</keyword>
<dbReference type="FunFam" id="3.30.200.20:FF:000708">
    <property type="entry name" value="Protein kinase superfamily protein"/>
    <property type="match status" value="1"/>
</dbReference>
<dbReference type="InterPro" id="IPR011009">
    <property type="entry name" value="Kinase-like_dom_sf"/>
</dbReference>
<feature type="chain" id="PRO_5032799771" description="Protein kinase domain-containing protein" evidence="12">
    <location>
        <begin position="21"/>
        <end position="498"/>
    </location>
</feature>
<evidence type="ECO:0000256" key="6">
    <source>
        <dbReference type="ARBA" id="ARBA00022840"/>
    </source>
</evidence>
<evidence type="ECO:0000313" key="14">
    <source>
        <dbReference type="EMBL" id="KAF8762924.1"/>
    </source>
</evidence>
<feature type="signal peptide" evidence="12">
    <location>
        <begin position="1"/>
        <end position="20"/>
    </location>
</feature>
<dbReference type="OrthoDB" id="593082at2759"/>
<dbReference type="GO" id="GO:0007166">
    <property type="term" value="P:cell surface receptor signaling pathway"/>
    <property type="evidence" value="ECO:0007669"/>
    <property type="project" value="InterPro"/>
</dbReference>
<dbReference type="InterPro" id="IPR000719">
    <property type="entry name" value="Prot_kinase_dom"/>
</dbReference>
<evidence type="ECO:0000256" key="7">
    <source>
        <dbReference type="ARBA" id="ARBA00023157"/>
    </source>
</evidence>
<evidence type="ECO:0000313" key="15">
    <source>
        <dbReference type="Proteomes" id="UP000636709"/>
    </source>
</evidence>
<comment type="similarity">
    <text evidence="10">Belongs to the protein kinase superfamily.</text>
</comment>
<evidence type="ECO:0000256" key="5">
    <source>
        <dbReference type="ARBA" id="ARBA00022777"/>
    </source>
</evidence>
<dbReference type="PANTHER" id="PTHR27005:SF165">
    <property type="entry name" value="OS03G0642600 PROTEIN"/>
    <property type="match status" value="1"/>
</dbReference>
<protein>
    <recommendedName>
        <fullName evidence="13">Protein kinase domain-containing protein</fullName>
    </recommendedName>
</protein>